<proteinExistence type="inferred from homology"/>
<evidence type="ECO:0000313" key="13">
    <source>
        <dbReference type="Proteomes" id="UP001161247"/>
    </source>
</evidence>
<keyword evidence="2" id="KW-0017">Alkaloid metabolism</keyword>
<dbReference type="Proteomes" id="UP001161247">
    <property type="component" value="Chromosome 8"/>
</dbReference>
<dbReference type="GO" id="GO:0005829">
    <property type="term" value="C:cytosol"/>
    <property type="evidence" value="ECO:0007669"/>
    <property type="project" value="UniProtKB-SubCell"/>
</dbReference>
<evidence type="ECO:0000256" key="7">
    <source>
        <dbReference type="ARBA" id="ARBA00093209"/>
    </source>
</evidence>
<keyword evidence="3" id="KW-0489">Methyltransferase</keyword>
<dbReference type="PIRSF" id="PIRSF005739">
    <property type="entry name" value="O-mtase"/>
    <property type="match status" value="1"/>
</dbReference>
<evidence type="ECO:0000256" key="2">
    <source>
        <dbReference type="ARBA" id="ARBA00022589"/>
    </source>
</evidence>
<evidence type="ECO:0000256" key="4">
    <source>
        <dbReference type="ARBA" id="ARBA00022679"/>
    </source>
</evidence>
<dbReference type="AlphaFoldDB" id="A0AAV1EAU9"/>
<organism evidence="12 13">
    <name type="scientific">Oldenlandia corymbosa var. corymbosa</name>
    <dbReference type="NCBI Taxonomy" id="529605"/>
    <lineage>
        <taxon>Eukaryota</taxon>
        <taxon>Viridiplantae</taxon>
        <taxon>Streptophyta</taxon>
        <taxon>Embryophyta</taxon>
        <taxon>Tracheophyta</taxon>
        <taxon>Spermatophyta</taxon>
        <taxon>Magnoliopsida</taxon>
        <taxon>eudicotyledons</taxon>
        <taxon>Gunneridae</taxon>
        <taxon>Pentapetalae</taxon>
        <taxon>asterids</taxon>
        <taxon>lamiids</taxon>
        <taxon>Gentianales</taxon>
        <taxon>Rubiaceae</taxon>
        <taxon>Rubioideae</taxon>
        <taxon>Spermacoceae</taxon>
        <taxon>Hedyotis-Oldenlandia complex</taxon>
        <taxon>Oldenlandia</taxon>
    </lineage>
</organism>
<comment type="catalytic activity">
    <reaction evidence="7">
        <text>7'-O-demethylcephaeline + S-adenosyl-L-methionine = cephaeline + S-adenosyl-L-homocysteine + H(+)</text>
        <dbReference type="Rhea" id="RHEA:80555"/>
        <dbReference type="ChEBI" id="CHEBI:15378"/>
        <dbReference type="ChEBI" id="CHEBI:57856"/>
        <dbReference type="ChEBI" id="CHEBI:59789"/>
        <dbReference type="ChEBI" id="CHEBI:231587"/>
        <dbReference type="ChEBI" id="CHEBI:231589"/>
        <dbReference type="EC" id="2.1.1.395"/>
    </reaction>
    <physiologicalReaction direction="left-to-right" evidence="7">
        <dbReference type="Rhea" id="RHEA:80556"/>
    </physiologicalReaction>
</comment>
<dbReference type="FunFam" id="3.40.50.150:FF:000057">
    <property type="entry name" value="O-methyltransferase ZRP4"/>
    <property type="match status" value="1"/>
</dbReference>
<feature type="domain" description="O-methyltransferase dimerisation" evidence="11">
    <location>
        <begin position="33"/>
        <end position="123"/>
    </location>
</feature>
<dbReference type="InterPro" id="IPR012967">
    <property type="entry name" value="COMT_dimerisation"/>
</dbReference>
<evidence type="ECO:0000259" key="11">
    <source>
        <dbReference type="Pfam" id="PF08100"/>
    </source>
</evidence>
<feature type="active site" description="Proton acceptor" evidence="9">
    <location>
        <position position="280"/>
    </location>
</feature>
<dbReference type="GO" id="GO:0032259">
    <property type="term" value="P:methylation"/>
    <property type="evidence" value="ECO:0007669"/>
    <property type="project" value="UniProtKB-KW"/>
</dbReference>
<comment type="similarity">
    <text evidence="6">Belongs to the class I-like SAM-binding methyltransferase superfamily. Cation-independent O-methyltransferase family. COMT subfamily.</text>
</comment>
<evidence type="ECO:0000256" key="9">
    <source>
        <dbReference type="PIRSR" id="PIRSR005739-1"/>
    </source>
</evidence>
<dbReference type="Gene3D" id="3.40.50.150">
    <property type="entry name" value="Vaccinia Virus protein VP39"/>
    <property type="match status" value="1"/>
</dbReference>
<comment type="subcellular location">
    <subcellularLocation>
        <location evidence="1">Cytoplasm</location>
        <location evidence="1">Cytosol</location>
    </subcellularLocation>
</comment>
<dbReference type="InterPro" id="IPR036390">
    <property type="entry name" value="WH_DNA-bd_sf"/>
</dbReference>
<accession>A0AAV1EAU9</accession>
<evidence type="ECO:0000256" key="6">
    <source>
        <dbReference type="ARBA" id="ARBA00034481"/>
    </source>
</evidence>
<dbReference type="Pfam" id="PF08100">
    <property type="entry name" value="Dimerisation"/>
    <property type="match status" value="1"/>
</dbReference>
<dbReference type="PANTHER" id="PTHR11746">
    <property type="entry name" value="O-METHYLTRANSFERASE"/>
    <property type="match status" value="1"/>
</dbReference>
<dbReference type="SUPFAM" id="SSF53335">
    <property type="entry name" value="S-adenosyl-L-methionine-dependent methyltransferases"/>
    <property type="match status" value="1"/>
</dbReference>
<evidence type="ECO:0000256" key="8">
    <source>
        <dbReference type="ARBA" id="ARBA00093595"/>
    </source>
</evidence>
<dbReference type="InterPro" id="IPR029063">
    <property type="entry name" value="SAM-dependent_MTases_sf"/>
</dbReference>
<keyword evidence="4" id="KW-0808">Transferase</keyword>
<dbReference type="PROSITE" id="PS51683">
    <property type="entry name" value="SAM_OMT_II"/>
    <property type="match status" value="1"/>
</dbReference>
<evidence type="ECO:0000256" key="3">
    <source>
        <dbReference type="ARBA" id="ARBA00022603"/>
    </source>
</evidence>
<dbReference type="GO" id="GO:0033075">
    <property type="term" value="P:isoquinoline alkaloid biosynthetic process"/>
    <property type="evidence" value="ECO:0007669"/>
    <property type="project" value="UniProtKB-ARBA"/>
</dbReference>
<dbReference type="Pfam" id="PF00891">
    <property type="entry name" value="Methyltransf_2"/>
    <property type="match status" value="1"/>
</dbReference>
<dbReference type="EC" id="2.1.1.395" evidence="8"/>
<dbReference type="SUPFAM" id="SSF46785">
    <property type="entry name" value="Winged helix' DNA-binding domain"/>
    <property type="match status" value="1"/>
</dbReference>
<dbReference type="FunFam" id="1.10.10.10:FF:000213">
    <property type="entry name" value="Coniferyl alcohol 9-O-methyltransferase"/>
    <property type="match status" value="1"/>
</dbReference>
<dbReference type="EMBL" id="OX459125">
    <property type="protein sequence ID" value="CAI9116770.1"/>
    <property type="molecule type" value="Genomic_DNA"/>
</dbReference>
<sequence length="387" mass="43775">MVQHEFISPQRETDLQRNGDANNELLSAQAHIWNSTFSFINSISLKCAVQLGIPDIIHQHVNQYHQPMTLHHLVNALPINPAKSQFIHRLMRILTHSGFFQKEKIGEEEGYSLTPSSKLLLKDNPLCQTPFLMLNLDPVSMNPWHHLSQWFQENSNVDGSTAFVTCHGKSPWELSGNEPRLNQLFNEAMICDSRLVSKLVIENCGDVFLGLNSMVDVAGGSGTMAKAMIDAFPGLKIIIVLDLPYVVDGLKSCDNLTFVGGNMFQAIPPADAIFLKWILHNWGDKECVQLLEKCKEAIPNKDNGGKVIIIDMVVMKDHQQERNNGTNIIDHEAKETQLFFDMEMMVLVAGIERNEEEWAKLFSEAGFNHYKITPLLGLRSLIELYYY</sequence>
<keyword evidence="5" id="KW-0949">S-adenosyl-L-methionine</keyword>
<dbReference type="InterPro" id="IPR016461">
    <property type="entry name" value="COMT-like"/>
</dbReference>
<feature type="domain" description="O-methyltransferase C-terminal" evidence="10">
    <location>
        <begin position="144"/>
        <end position="368"/>
    </location>
</feature>
<dbReference type="GO" id="GO:0008757">
    <property type="term" value="F:S-adenosylmethionine-dependent methyltransferase activity"/>
    <property type="evidence" value="ECO:0007669"/>
    <property type="project" value="UniProtKB-ARBA"/>
</dbReference>
<keyword evidence="13" id="KW-1185">Reference proteome</keyword>
<dbReference type="GO" id="GO:0046983">
    <property type="term" value="F:protein dimerization activity"/>
    <property type="evidence" value="ECO:0007669"/>
    <property type="project" value="InterPro"/>
</dbReference>
<protein>
    <recommendedName>
        <fullName evidence="8">7'-O-demethylcephaeline methyltransferase</fullName>
        <ecNumber evidence="8">2.1.1.395</ecNumber>
    </recommendedName>
</protein>
<dbReference type="InterPro" id="IPR001077">
    <property type="entry name" value="COMT_C"/>
</dbReference>
<dbReference type="InterPro" id="IPR036388">
    <property type="entry name" value="WH-like_DNA-bd_sf"/>
</dbReference>
<evidence type="ECO:0000256" key="1">
    <source>
        <dbReference type="ARBA" id="ARBA00004514"/>
    </source>
</evidence>
<evidence type="ECO:0000259" key="10">
    <source>
        <dbReference type="Pfam" id="PF00891"/>
    </source>
</evidence>
<dbReference type="Gene3D" id="1.10.10.10">
    <property type="entry name" value="Winged helix-like DNA-binding domain superfamily/Winged helix DNA-binding domain"/>
    <property type="match status" value="1"/>
</dbReference>
<gene>
    <name evidence="12" type="ORF">OLC1_LOCUS22974</name>
</gene>
<evidence type="ECO:0000256" key="5">
    <source>
        <dbReference type="ARBA" id="ARBA00022691"/>
    </source>
</evidence>
<dbReference type="GO" id="GO:0008171">
    <property type="term" value="F:O-methyltransferase activity"/>
    <property type="evidence" value="ECO:0007669"/>
    <property type="project" value="InterPro"/>
</dbReference>
<evidence type="ECO:0000313" key="12">
    <source>
        <dbReference type="EMBL" id="CAI9116770.1"/>
    </source>
</evidence>
<name>A0AAV1EAU9_OLDCO</name>
<reference evidence="12" key="1">
    <citation type="submission" date="2023-03" db="EMBL/GenBank/DDBJ databases">
        <authorList>
            <person name="Julca I."/>
        </authorList>
    </citation>
    <scope>NUCLEOTIDE SEQUENCE</scope>
</reference>